<evidence type="ECO:0000313" key="2">
    <source>
        <dbReference type="Proteomes" id="UP001165378"/>
    </source>
</evidence>
<keyword evidence="2" id="KW-1185">Reference proteome</keyword>
<accession>A0AA41TY05</accession>
<organism evidence="1 2">
    <name type="scientific">Yinghuangia soli</name>
    <dbReference type="NCBI Taxonomy" id="2908204"/>
    <lineage>
        <taxon>Bacteria</taxon>
        <taxon>Bacillati</taxon>
        <taxon>Actinomycetota</taxon>
        <taxon>Actinomycetes</taxon>
        <taxon>Kitasatosporales</taxon>
        <taxon>Streptomycetaceae</taxon>
        <taxon>Yinghuangia</taxon>
    </lineage>
</organism>
<dbReference type="Proteomes" id="UP001165378">
    <property type="component" value="Unassembled WGS sequence"/>
</dbReference>
<dbReference type="RefSeq" id="WP_235049891.1">
    <property type="nucleotide sequence ID" value="NZ_JAKFHA010000001.1"/>
</dbReference>
<sequence>MNGSYGDIVVDVTATNLTNAYRPGPTTGWTTLAQNDQAVLTALLRLVTALARKNVLTGTQPYDIFNNARAVRSR</sequence>
<name>A0AA41TY05_9ACTN</name>
<dbReference type="AlphaFoldDB" id="A0AA41TY05"/>
<proteinExistence type="predicted"/>
<comment type="caution">
    <text evidence="1">The sequence shown here is derived from an EMBL/GenBank/DDBJ whole genome shotgun (WGS) entry which is preliminary data.</text>
</comment>
<protein>
    <submittedName>
        <fullName evidence="1">Uncharacterized protein</fullName>
    </submittedName>
</protein>
<evidence type="ECO:0000313" key="1">
    <source>
        <dbReference type="EMBL" id="MCF2525871.1"/>
    </source>
</evidence>
<gene>
    <name evidence="1" type="ORF">LZ495_01340</name>
</gene>
<reference evidence="1" key="1">
    <citation type="submission" date="2022-01" db="EMBL/GenBank/DDBJ databases">
        <title>Genome-Based Taxonomic Classification of the Phylum Actinobacteria.</title>
        <authorList>
            <person name="Gao Y."/>
        </authorList>
    </citation>
    <scope>NUCLEOTIDE SEQUENCE</scope>
    <source>
        <strain evidence="1">KLBMP 8922</strain>
    </source>
</reference>
<dbReference type="EMBL" id="JAKFHA010000001">
    <property type="protein sequence ID" value="MCF2525871.1"/>
    <property type="molecule type" value="Genomic_DNA"/>
</dbReference>